<dbReference type="AlphaFoldDB" id="A0AA41YX27"/>
<feature type="transmembrane region" description="Helical" evidence="1">
    <location>
        <begin position="141"/>
        <end position="160"/>
    </location>
</feature>
<protein>
    <submittedName>
        <fullName evidence="2">HdeD family acid-resistance protein</fullName>
    </submittedName>
</protein>
<evidence type="ECO:0000313" key="2">
    <source>
        <dbReference type="EMBL" id="MCW6510161.1"/>
    </source>
</evidence>
<evidence type="ECO:0000313" key="3">
    <source>
        <dbReference type="Proteomes" id="UP001165667"/>
    </source>
</evidence>
<accession>A0AA41YX27</accession>
<proteinExistence type="predicted"/>
<feature type="transmembrane region" description="Helical" evidence="1">
    <location>
        <begin position="83"/>
        <end position="103"/>
    </location>
</feature>
<gene>
    <name evidence="2" type="ORF">M8523_19255</name>
</gene>
<dbReference type="PANTHER" id="PTHR34989">
    <property type="entry name" value="PROTEIN HDED"/>
    <property type="match status" value="1"/>
</dbReference>
<dbReference type="RefSeq" id="WP_282586528.1">
    <property type="nucleotide sequence ID" value="NZ_JAMOIM010000013.1"/>
</dbReference>
<feature type="transmembrane region" description="Helical" evidence="1">
    <location>
        <begin position="166"/>
        <end position="188"/>
    </location>
</feature>
<keyword evidence="3" id="KW-1185">Reference proteome</keyword>
<dbReference type="Pfam" id="PF03729">
    <property type="entry name" value="DUF308"/>
    <property type="match status" value="2"/>
</dbReference>
<keyword evidence="1" id="KW-1133">Transmembrane helix</keyword>
<dbReference type="InterPro" id="IPR005325">
    <property type="entry name" value="DUF308_memb"/>
</dbReference>
<comment type="caution">
    <text evidence="2">The sequence shown here is derived from an EMBL/GenBank/DDBJ whole genome shotgun (WGS) entry which is preliminary data.</text>
</comment>
<name>A0AA41YX27_9HYPH</name>
<dbReference type="PANTHER" id="PTHR34989:SF1">
    <property type="entry name" value="PROTEIN HDED"/>
    <property type="match status" value="1"/>
</dbReference>
<reference evidence="2" key="1">
    <citation type="submission" date="2022-05" db="EMBL/GenBank/DDBJ databases">
        <authorList>
            <person name="Pankratov T."/>
        </authorList>
    </citation>
    <scope>NUCLEOTIDE SEQUENCE</scope>
    <source>
        <strain evidence="2">BP6-180914</strain>
    </source>
</reference>
<feature type="transmembrane region" description="Helical" evidence="1">
    <location>
        <begin position="53"/>
        <end position="71"/>
    </location>
</feature>
<feature type="transmembrane region" description="Helical" evidence="1">
    <location>
        <begin position="30"/>
        <end position="47"/>
    </location>
</feature>
<keyword evidence="1" id="KW-0812">Transmembrane</keyword>
<sequence length="194" mass="20516">MSFPPMFPDEINGSGPVLDRKRLHDHWKGFVVLGALATALGLLALALTESATITSVLVIGVFMIVAGAAEITIGFRMRSWRRFVVWEIAGVLYLVAGGFAVLVPEVASVVITLLLGAGLVATGLLRIVFGIQLGSSPSRTMLFVSGVVTMLLGLVIVLGWPANSALILGTLLGIDLVFNGISWIFFGLRARTPA</sequence>
<dbReference type="GO" id="GO:0005886">
    <property type="term" value="C:plasma membrane"/>
    <property type="evidence" value="ECO:0007669"/>
    <property type="project" value="TreeGrafter"/>
</dbReference>
<evidence type="ECO:0000256" key="1">
    <source>
        <dbReference type="SAM" id="Phobius"/>
    </source>
</evidence>
<organism evidence="2 3">
    <name type="scientific">Lichenifustis flavocetrariae</name>
    <dbReference type="NCBI Taxonomy" id="2949735"/>
    <lineage>
        <taxon>Bacteria</taxon>
        <taxon>Pseudomonadati</taxon>
        <taxon>Pseudomonadota</taxon>
        <taxon>Alphaproteobacteria</taxon>
        <taxon>Hyphomicrobiales</taxon>
        <taxon>Lichenihabitantaceae</taxon>
        <taxon>Lichenifustis</taxon>
    </lineage>
</organism>
<dbReference type="InterPro" id="IPR052712">
    <property type="entry name" value="Acid_resist_chaperone_HdeD"/>
</dbReference>
<feature type="transmembrane region" description="Helical" evidence="1">
    <location>
        <begin position="109"/>
        <end position="129"/>
    </location>
</feature>
<dbReference type="Proteomes" id="UP001165667">
    <property type="component" value="Unassembled WGS sequence"/>
</dbReference>
<keyword evidence="1" id="KW-0472">Membrane</keyword>
<dbReference type="EMBL" id="JAMOIM010000013">
    <property type="protein sequence ID" value="MCW6510161.1"/>
    <property type="molecule type" value="Genomic_DNA"/>
</dbReference>